<comment type="subcellular location">
    <subcellularLocation>
        <location evidence="3">Cytoplasm</location>
    </subcellularLocation>
    <subcellularLocation>
        <location evidence="3">Nucleus</location>
    </subcellularLocation>
</comment>
<dbReference type="InterPro" id="IPR029055">
    <property type="entry name" value="Ntn_hydrolases_N"/>
</dbReference>
<proteinExistence type="inferred from homology"/>
<evidence type="ECO:0000256" key="1">
    <source>
        <dbReference type="ARBA" id="ARBA00022942"/>
    </source>
</evidence>
<dbReference type="Proteomes" id="UP001158576">
    <property type="component" value="Chromosome PAR"/>
</dbReference>
<feature type="domain" description="Proteasome alpha-type subunits" evidence="5">
    <location>
        <begin position="5"/>
        <end position="27"/>
    </location>
</feature>
<evidence type="ECO:0000256" key="4">
    <source>
        <dbReference type="SAM" id="MobiDB-lite"/>
    </source>
</evidence>
<dbReference type="PANTHER" id="PTHR11599">
    <property type="entry name" value="PROTEASOME SUBUNIT ALPHA/BETA"/>
    <property type="match status" value="1"/>
</dbReference>
<accession>A0ABN7RVY8</accession>
<evidence type="ECO:0000313" key="6">
    <source>
        <dbReference type="EMBL" id="CAG5087333.1"/>
    </source>
</evidence>
<dbReference type="NCBIfam" id="NF003075">
    <property type="entry name" value="PRK03996.1"/>
    <property type="match status" value="1"/>
</dbReference>
<comment type="similarity">
    <text evidence="2 3">Belongs to the peptidase T1A family.</text>
</comment>
<reference evidence="6 7" key="1">
    <citation type="submission" date="2021-04" db="EMBL/GenBank/DDBJ databases">
        <authorList>
            <person name="Bliznina A."/>
        </authorList>
    </citation>
    <scope>NUCLEOTIDE SEQUENCE [LARGE SCALE GENOMIC DNA]</scope>
</reference>
<feature type="region of interest" description="Disordered" evidence="4">
    <location>
        <begin position="241"/>
        <end position="264"/>
    </location>
</feature>
<gene>
    <name evidence="6" type="ORF">OKIOD_LOCUS3077</name>
</gene>
<dbReference type="InterPro" id="IPR001353">
    <property type="entry name" value="Proteasome_sua/b"/>
</dbReference>
<protein>
    <recommendedName>
        <fullName evidence="3">Proteasome subunit alpha type</fullName>
    </recommendedName>
</protein>
<dbReference type="EMBL" id="OU015568">
    <property type="protein sequence ID" value="CAG5087333.1"/>
    <property type="molecule type" value="Genomic_DNA"/>
</dbReference>
<dbReference type="Pfam" id="PF00227">
    <property type="entry name" value="Proteasome"/>
    <property type="match status" value="1"/>
</dbReference>
<name>A0ABN7RVY8_OIKDI</name>
<keyword evidence="1 2" id="KW-0647">Proteasome</keyword>
<organism evidence="6 7">
    <name type="scientific">Oikopleura dioica</name>
    <name type="common">Tunicate</name>
    <dbReference type="NCBI Taxonomy" id="34765"/>
    <lineage>
        <taxon>Eukaryota</taxon>
        <taxon>Metazoa</taxon>
        <taxon>Chordata</taxon>
        <taxon>Tunicata</taxon>
        <taxon>Appendicularia</taxon>
        <taxon>Copelata</taxon>
        <taxon>Oikopleuridae</taxon>
        <taxon>Oikopleura</taxon>
    </lineage>
</organism>
<evidence type="ECO:0000256" key="3">
    <source>
        <dbReference type="RuleBase" id="RU000551"/>
    </source>
</evidence>
<dbReference type="PROSITE" id="PS00388">
    <property type="entry name" value="PROTEASOME_ALPHA_1"/>
    <property type="match status" value="1"/>
</dbReference>
<dbReference type="SUPFAM" id="SSF56235">
    <property type="entry name" value="N-terminal nucleophile aminohydrolases (Ntn hydrolases)"/>
    <property type="match status" value="1"/>
</dbReference>
<dbReference type="SMART" id="SM00948">
    <property type="entry name" value="Proteasome_A_N"/>
    <property type="match status" value="1"/>
</dbReference>
<dbReference type="Pfam" id="PF10584">
    <property type="entry name" value="Proteasome_A_N"/>
    <property type="match status" value="1"/>
</dbReference>
<dbReference type="InterPro" id="IPR000426">
    <property type="entry name" value="Proteasome_asu_N"/>
</dbReference>
<evidence type="ECO:0000313" key="7">
    <source>
        <dbReference type="Proteomes" id="UP001158576"/>
    </source>
</evidence>
<comment type="subunit">
    <text evidence="3">The 26S proteasome consists of a 20S proteasome core and two 19S regulatory subunits.</text>
</comment>
<keyword evidence="7" id="KW-1185">Reference proteome</keyword>
<evidence type="ECO:0000259" key="5">
    <source>
        <dbReference type="PROSITE" id="PS00388"/>
    </source>
</evidence>
<dbReference type="Gene3D" id="3.60.20.10">
    <property type="entry name" value="Glutamine Phosphoribosylpyrophosphate, subunit 1, domain 1"/>
    <property type="match status" value="1"/>
</dbReference>
<evidence type="ECO:0000256" key="2">
    <source>
        <dbReference type="PROSITE-ProRule" id="PRU00808"/>
    </source>
</evidence>
<sequence length="264" mass="29583">MSRRYDAKTTTFSPEGRLYQVEYAMEAVGQAGTCLGILAKDGIVIVAEKKNQHKLLDTNPSVAEKIYRIDDHLAVGIAGITSDANALISQLRLIAQQHRLVYQNPMPVEQLVRRMADNKQYFTMHGGVRPYGVSILYCGWDKHLGFQLYQGDPSGNYGGWKATCIGGSSQSATSMLEQDYDESMDLEKAINLAMSIFLKTLDTQTLNAEKIEVSLIKRVNGTVQYTVMKPTDVNKYCKKAEEEKKKKAEEEEKKRKEKAASSKK</sequence>
<keyword evidence="3" id="KW-0539">Nucleus</keyword>
<dbReference type="InterPro" id="IPR050115">
    <property type="entry name" value="Proteasome_alpha"/>
</dbReference>
<dbReference type="InterPro" id="IPR023332">
    <property type="entry name" value="Proteasome_alpha-type"/>
</dbReference>
<keyword evidence="3" id="KW-0963">Cytoplasm</keyword>
<dbReference type="PROSITE" id="PS51475">
    <property type="entry name" value="PROTEASOME_ALPHA_2"/>
    <property type="match status" value="1"/>
</dbReference>